<dbReference type="AlphaFoldDB" id="A0A0R0CST0"/>
<dbReference type="PATRIC" id="fig|344882.3.peg.797"/>
<sequence>MSKSGLKASFSRCPETCPEVDRIMSEAVEEIKRRGTERLREALTDACEELEEMESRLNEANDKISKLEDEVSDLKGAIREIENGQ</sequence>
<accession>A0A0R0CST0</accession>
<dbReference type="RefSeq" id="WP_057659327.1">
    <property type="nucleotide sequence ID" value="NZ_LDJL01000011.1"/>
</dbReference>
<name>A0A0R0CST0_9GAMM</name>
<comment type="caution">
    <text evidence="2">The sequence shown here is derived from an EMBL/GenBank/DDBJ whole genome shotgun (WGS) entry which is preliminary data.</text>
</comment>
<keyword evidence="1" id="KW-0175">Coiled coil</keyword>
<dbReference type="Proteomes" id="UP000052052">
    <property type="component" value="Unassembled WGS sequence"/>
</dbReference>
<keyword evidence="3" id="KW-1185">Reference proteome</keyword>
<evidence type="ECO:0000313" key="3">
    <source>
        <dbReference type="Proteomes" id="UP000052052"/>
    </source>
</evidence>
<feature type="coiled-coil region" evidence="1">
    <location>
        <begin position="33"/>
        <end position="84"/>
    </location>
</feature>
<protein>
    <submittedName>
        <fullName evidence="2">Uncharacterized protein</fullName>
    </submittedName>
</protein>
<reference evidence="2 3" key="1">
    <citation type="submission" date="2015-05" db="EMBL/GenBank/DDBJ databases">
        <title>Genome sequencing and analysis of members of genus Stenotrophomonas.</title>
        <authorList>
            <person name="Patil P.P."/>
            <person name="Midha S."/>
            <person name="Patil P.B."/>
        </authorList>
    </citation>
    <scope>NUCLEOTIDE SEQUENCE [LARGE SCALE GENOMIC DNA]</scope>
    <source>
        <strain evidence="2 3">DSM 21858</strain>
    </source>
</reference>
<gene>
    <name evidence="2" type="ORF">ABB29_12120</name>
</gene>
<proteinExistence type="predicted"/>
<evidence type="ECO:0000256" key="1">
    <source>
        <dbReference type="SAM" id="Coils"/>
    </source>
</evidence>
<dbReference type="EMBL" id="LDJL01000011">
    <property type="protein sequence ID" value="KRG69143.1"/>
    <property type="molecule type" value="Genomic_DNA"/>
</dbReference>
<evidence type="ECO:0000313" key="2">
    <source>
        <dbReference type="EMBL" id="KRG69143.1"/>
    </source>
</evidence>
<organism evidence="2 3">
    <name type="scientific">Pseudoxanthomonas dokdonensis</name>
    <dbReference type="NCBI Taxonomy" id="344882"/>
    <lineage>
        <taxon>Bacteria</taxon>
        <taxon>Pseudomonadati</taxon>
        <taxon>Pseudomonadota</taxon>
        <taxon>Gammaproteobacteria</taxon>
        <taxon>Lysobacterales</taxon>
        <taxon>Lysobacteraceae</taxon>
        <taxon>Pseudoxanthomonas</taxon>
    </lineage>
</organism>
<dbReference type="SUPFAM" id="SSF90257">
    <property type="entry name" value="Myosin rod fragments"/>
    <property type="match status" value="1"/>
</dbReference>